<comment type="caution">
    <text evidence="3">The sequence shown here is derived from an EMBL/GenBank/DDBJ whole genome shotgun (WGS) entry which is preliminary data.</text>
</comment>
<dbReference type="Pfam" id="PF00646">
    <property type="entry name" value="F-box"/>
    <property type="match status" value="1"/>
</dbReference>
<reference evidence="3" key="1">
    <citation type="submission" date="2020-11" db="EMBL/GenBank/DDBJ databases">
        <authorList>
            <consortium name="DOE Joint Genome Institute"/>
            <person name="Ahrendt S."/>
            <person name="Riley R."/>
            <person name="Andreopoulos W."/>
            <person name="Labutti K."/>
            <person name="Pangilinan J."/>
            <person name="Ruiz-Duenas F.J."/>
            <person name="Barrasa J.M."/>
            <person name="Sanchez-Garcia M."/>
            <person name="Camarero S."/>
            <person name="Miyauchi S."/>
            <person name="Serrano A."/>
            <person name="Linde D."/>
            <person name="Babiker R."/>
            <person name="Drula E."/>
            <person name="Ayuso-Fernandez I."/>
            <person name="Pacheco R."/>
            <person name="Padilla G."/>
            <person name="Ferreira P."/>
            <person name="Barriuso J."/>
            <person name="Kellner H."/>
            <person name="Castanera R."/>
            <person name="Alfaro M."/>
            <person name="Ramirez L."/>
            <person name="Pisabarro A.G."/>
            <person name="Kuo A."/>
            <person name="Tritt A."/>
            <person name="Lipzen A."/>
            <person name="He G."/>
            <person name="Yan M."/>
            <person name="Ng V."/>
            <person name="Cullen D."/>
            <person name="Martin F."/>
            <person name="Rosso M.-N."/>
            <person name="Henrissat B."/>
            <person name="Hibbett D."/>
            <person name="Martinez A.T."/>
            <person name="Grigoriev I.V."/>
        </authorList>
    </citation>
    <scope>NUCLEOTIDE SEQUENCE</scope>
    <source>
        <strain evidence="3">AH 40177</strain>
    </source>
</reference>
<feature type="compositionally biased region" description="Basic and acidic residues" evidence="1">
    <location>
        <begin position="725"/>
        <end position="735"/>
    </location>
</feature>
<dbReference type="OrthoDB" id="2322499at2759"/>
<feature type="domain" description="F-box" evidence="2">
    <location>
        <begin position="18"/>
        <end position="67"/>
    </location>
</feature>
<dbReference type="SMART" id="SM00256">
    <property type="entry name" value="FBOX"/>
    <property type="match status" value="1"/>
</dbReference>
<name>A0A9P5PZV8_9AGAR</name>
<sequence>MRMPEQFRKVRGRLGLLEKLAKDVPLDVILEIFCYLEPGDLLRLARTTKELRGILMSKTSESIWRTARENVEGLPPRPNDLNEPQYAHLCYESYCHVCNHRGRCDTVLWTFRMRACKACAANMLNFYGGSDADGKEYMIIMSENYEFRRIFPNEVVKTSSRHRFRAGNLQIAKRLKTEYDALTTPEDQADWINRKALERQEIASHALLCQKWLESKLQDRSTELYDIRQQRKEAILIRLDEIGWREEAEYMIMESSHEFLSHKAIHQTKKLTDIGWNRMKDELVQLLSQHKTTRLAEELRAIRELRYSLLLKEYKDIQNMSDQREPFPPSGDIVMNKIFYDLVSKPVEEDLTAGFFKSQLSQHLPRVLDEWRSAKTKELVKLMQKSRPEATEADLHLPTTLFECQSCPRFLGTIMHFPQMFYHTCFTRTQVSGDNHERLMAYHSRYAEYAEGPWMADNLNLLVNEARLELVKTITKACSLDPNEATVEDLDLVDPLIECVTCAVYGGRLFMRWPSAVCHDLDHVLVVNSFGEETENILAQESKLSNCSICCSHCHRAFSEHTIRGHLNDQHGVALDELPWCDSGSGIRLYRKHWYWNPCKPWDLLGHPFRYRPPPKPAVEPAAAPMEFIIMGASGEGSAQADSDAQVVSTNVDMPEPAVVEQQAAAAPVEANERPSEEGSAQVDDGMQVVPNANTDSVVSQTPAMGTGAENDIEEQGQSEPSETEQERAIIDDNRLALVSEDLEGA</sequence>
<accession>A0A9P5PZV8</accession>
<dbReference type="Proteomes" id="UP000772434">
    <property type="component" value="Unassembled WGS sequence"/>
</dbReference>
<evidence type="ECO:0000259" key="2">
    <source>
        <dbReference type="PROSITE" id="PS50181"/>
    </source>
</evidence>
<feature type="compositionally biased region" description="Polar residues" evidence="1">
    <location>
        <begin position="691"/>
        <end position="704"/>
    </location>
</feature>
<dbReference type="InterPro" id="IPR001810">
    <property type="entry name" value="F-box_dom"/>
</dbReference>
<gene>
    <name evidence="3" type="ORF">BDP27DRAFT_1314336</name>
</gene>
<evidence type="ECO:0000313" key="4">
    <source>
        <dbReference type="Proteomes" id="UP000772434"/>
    </source>
</evidence>
<dbReference type="PROSITE" id="PS50181">
    <property type="entry name" value="FBOX"/>
    <property type="match status" value="1"/>
</dbReference>
<dbReference type="AlphaFoldDB" id="A0A9P5PZV8"/>
<organism evidence="3 4">
    <name type="scientific">Rhodocollybia butyracea</name>
    <dbReference type="NCBI Taxonomy" id="206335"/>
    <lineage>
        <taxon>Eukaryota</taxon>
        <taxon>Fungi</taxon>
        <taxon>Dikarya</taxon>
        <taxon>Basidiomycota</taxon>
        <taxon>Agaricomycotina</taxon>
        <taxon>Agaricomycetes</taxon>
        <taxon>Agaricomycetidae</taxon>
        <taxon>Agaricales</taxon>
        <taxon>Marasmiineae</taxon>
        <taxon>Omphalotaceae</taxon>
        <taxon>Rhodocollybia</taxon>
    </lineage>
</organism>
<dbReference type="SUPFAM" id="SSF81383">
    <property type="entry name" value="F-box domain"/>
    <property type="match status" value="1"/>
</dbReference>
<proteinExistence type="predicted"/>
<keyword evidence="4" id="KW-1185">Reference proteome</keyword>
<dbReference type="EMBL" id="JADNRY010000008">
    <property type="protein sequence ID" value="KAF9075689.1"/>
    <property type="molecule type" value="Genomic_DNA"/>
</dbReference>
<evidence type="ECO:0000313" key="3">
    <source>
        <dbReference type="EMBL" id="KAF9075689.1"/>
    </source>
</evidence>
<protein>
    <recommendedName>
        <fullName evidence="2">F-box domain-containing protein</fullName>
    </recommendedName>
</protein>
<dbReference type="InterPro" id="IPR036047">
    <property type="entry name" value="F-box-like_dom_sf"/>
</dbReference>
<dbReference type="CDD" id="cd09917">
    <property type="entry name" value="F-box_SF"/>
    <property type="match status" value="1"/>
</dbReference>
<evidence type="ECO:0000256" key="1">
    <source>
        <dbReference type="SAM" id="MobiDB-lite"/>
    </source>
</evidence>
<feature type="region of interest" description="Disordered" evidence="1">
    <location>
        <begin position="664"/>
        <end position="746"/>
    </location>
</feature>